<dbReference type="Pfam" id="PF04893">
    <property type="entry name" value="Yip1"/>
    <property type="match status" value="1"/>
</dbReference>
<dbReference type="EMBL" id="JBHSXN010000006">
    <property type="protein sequence ID" value="MFC6955325.1"/>
    <property type="molecule type" value="Genomic_DNA"/>
</dbReference>
<evidence type="ECO:0000256" key="3">
    <source>
        <dbReference type="ARBA" id="ARBA00022989"/>
    </source>
</evidence>
<organism evidence="7 8">
    <name type="scientific">Halorubellus litoreus</name>
    <dbReference type="NCBI Taxonomy" id="755308"/>
    <lineage>
        <taxon>Archaea</taxon>
        <taxon>Methanobacteriati</taxon>
        <taxon>Methanobacteriota</taxon>
        <taxon>Stenosarchaea group</taxon>
        <taxon>Halobacteria</taxon>
        <taxon>Halobacteriales</taxon>
        <taxon>Halorubellaceae</taxon>
        <taxon>Halorubellus</taxon>
    </lineage>
</organism>
<name>A0ABD5VM92_9EURY</name>
<sequence>MTQWVESTEGGRDRGPRAVLRAWFEVATAPSRFYRTGVAPGDQAPGLTFAMLVVLVAEATRFALVPDAYPVIAGSELLSGVLWLGVAVLLVAPAGLHLLAAVETLLLAALAPDRGGVSETVQVLGYATAPCVFAGIPAPEVRAVCGLYAFALLVVGVRVVHRVSTTRAVVLALVPGVVAYGYGFRALAAIETLLRNWYII</sequence>
<dbReference type="RefSeq" id="WP_336352255.1">
    <property type="nucleotide sequence ID" value="NZ_JAZAQL010000006.1"/>
</dbReference>
<evidence type="ECO:0000313" key="7">
    <source>
        <dbReference type="EMBL" id="MFC6955325.1"/>
    </source>
</evidence>
<comment type="caution">
    <text evidence="7">The sequence shown here is derived from an EMBL/GenBank/DDBJ whole genome shotgun (WGS) entry which is preliminary data.</text>
</comment>
<feature type="transmembrane region" description="Helical" evidence="5">
    <location>
        <begin position="44"/>
        <end position="65"/>
    </location>
</feature>
<comment type="subcellular location">
    <subcellularLocation>
        <location evidence="1">Membrane</location>
        <topology evidence="1">Multi-pass membrane protein</topology>
    </subcellularLocation>
</comment>
<feature type="domain" description="Yip1" evidence="6">
    <location>
        <begin position="25"/>
        <end position="181"/>
    </location>
</feature>
<evidence type="ECO:0000256" key="2">
    <source>
        <dbReference type="ARBA" id="ARBA00022692"/>
    </source>
</evidence>
<keyword evidence="3 5" id="KW-1133">Transmembrane helix</keyword>
<evidence type="ECO:0000259" key="6">
    <source>
        <dbReference type="Pfam" id="PF04893"/>
    </source>
</evidence>
<proteinExistence type="predicted"/>
<keyword evidence="4 5" id="KW-0472">Membrane</keyword>
<dbReference type="AlphaFoldDB" id="A0ABD5VM92"/>
<keyword evidence="2 5" id="KW-0812">Transmembrane</keyword>
<protein>
    <submittedName>
        <fullName evidence="7">YIP1 family protein</fullName>
    </submittedName>
</protein>
<evidence type="ECO:0000256" key="1">
    <source>
        <dbReference type="ARBA" id="ARBA00004141"/>
    </source>
</evidence>
<reference evidence="7 8" key="1">
    <citation type="journal article" date="2019" name="Int. J. Syst. Evol. Microbiol.">
        <title>The Global Catalogue of Microorganisms (GCM) 10K type strain sequencing project: providing services to taxonomists for standard genome sequencing and annotation.</title>
        <authorList>
            <consortium name="The Broad Institute Genomics Platform"/>
            <consortium name="The Broad Institute Genome Sequencing Center for Infectious Disease"/>
            <person name="Wu L."/>
            <person name="Ma J."/>
        </authorList>
    </citation>
    <scope>NUCLEOTIDE SEQUENCE [LARGE SCALE GENOMIC DNA]</scope>
    <source>
        <strain evidence="7 8">GX26</strain>
    </source>
</reference>
<keyword evidence="8" id="KW-1185">Reference proteome</keyword>
<evidence type="ECO:0000256" key="5">
    <source>
        <dbReference type="SAM" id="Phobius"/>
    </source>
</evidence>
<dbReference type="InterPro" id="IPR006977">
    <property type="entry name" value="Yip1_dom"/>
</dbReference>
<dbReference type="GO" id="GO:0016020">
    <property type="term" value="C:membrane"/>
    <property type="evidence" value="ECO:0007669"/>
    <property type="project" value="UniProtKB-SubCell"/>
</dbReference>
<feature type="transmembrane region" description="Helical" evidence="5">
    <location>
        <begin position="77"/>
        <end position="100"/>
    </location>
</feature>
<evidence type="ECO:0000256" key="4">
    <source>
        <dbReference type="ARBA" id="ARBA00023136"/>
    </source>
</evidence>
<feature type="transmembrane region" description="Helical" evidence="5">
    <location>
        <begin position="141"/>
        <end position="161"/>
    </location>
</feature>
<dbReference type="Proteomes" id="UP001596395">
    <property type="component" value="Unassembled WGS sequence"/>
</dbReference>
<accession>A0ABD5VM92</accession>
<feature type="transmembrane region" description="Helical" evidence="5">
    <location>
        <begin position="168"/>
        <end position="190"/>
    </location>
</feature>
<evidence type="ECO:0000313" key="8">
    <source>
        <dbReference type="Proteomes" id="UP001596395"/>
    </source>
</evidence>
<gene>
    <name evidence="7" type="ORF">ACFQGB_20885</name>
</gene>